<keyword evidence="3" id="KW-0862">Zinc</keyword>
<evidence type="ECO:0000313" key="7">
    <source>
        <dbReference type="EMBL" id="OEL36209.1"/>
    </source>
</evidence>
<keyword evidence="2 5" id="KW-0863">Zinc-finger</keyword>
<dbReference type="OrthoDB" id="629501at2759"/>
<dbReference type="SUPFAM" id="SSF49599">
    <property type="entry name" value="TRAF domain-like"/>
    <property type="match status" value="1"/>
</dbReference>
<feature type="domain" description="SIAH-type" evidence="6">
    <location>
        <begin position="122"/>
        <end position="180"/>
    </location>
</feature>
<dbReference type="STRING" id="888268.A0A1E5WFL9"/>
<evidence type="ECO:0000259" key="6">
    <source>
        <dbReference type="PROSITE" id="PS51081"/>
    </source>
</evidence>
<dbReference type="InterPro" id="IPR044286">
    <property type="entry name" value="SINL_plant"/>
</dbReference>
<evidence type="ECO:0000256" key="3">
    <source>
        <dbReference type="ARBA" id="ARBA00022833"/>
    </source>
</evidence>
<keyword evidence="1" id="KW-0479">Metal-binding</keyword>
<protein>
    <recommendedName>
        <fullName evidence="6">SIAH-type domain-containing protein</fullName>
    </recommendedName>
</protein>
<keyword evidence="8" id="KW-1185">Reference proteome</keyword>
<dbReference type="Gene3D" id="3.30.40.10">
    <property type="entry name" value="Zinc/RING finger domain, C3HC4 (zinc finger)"/>
    <property type="match status" value="1"/>
</dbReference>
<dbReference type="PANTHER" id="PTHR46632:SF16">
    <property type="entry name" value="E3 UBIQUITIN-PROTEIN LIGASE SINA-LIKE 10"/>
    <property type="match status" value="1"/>
</dbReference>
<dbReference type="PROSITE" id="PS51081">
    <property type="entry name" value="ZF_SIAH"/>
    <property type="match status" value="1"/>
</dbReference>
<dbReference type="Pfam" id="PF21361">
    <property type="entry name" value="Sina_ZnF"/>
    <property type="match status" value="1"/>
</dbReference>
<organism evidence="7 8">
    <name type="scientific">Dichanthelium oligosanthes</name>
    <dbReference type="NCBI Taxonomy" id="888268"/>
    <lineage>
        <taxon>Eukaryota</taxon>
        <taxon>Viridiplantae</taxon>
        <taxon>Streptophyta</taxon>
        <taxon>Embryophyta</taxon>
        <taxon>Tracheophyta</taxon>
        <taxon>Spermatophyta</taxon>
        <taxon>Magnoliopsida</taxon>
        <taxon>Liliopsida</taxon>
        <taxon>Poales</taxon>
        <taxon>Poaceae</taxon>
        <taxon>PACMAD clade</taxon>
        <taxon>Panicoideae</taxon>
        <taxon>Panicodae</taxon>
        <taxon>Paniceae</taxon>
        <taxon>Dichantheliinae</taxon>
        <taxon>Dichanthelium</taxon>
    </lineage>
</organism>
<evidence type="ECO:0000256" key="5">
    <source>
        <dbReference type="PROSITE-ProRule" id="PRU00455"/>
    </source>
</evidence>
<evidence type="ECO:0000313" key="8">
    <source>
        <dbReference type="Proteomes" id="UP000095767"/>
    </source>
</evidence>
<proteinExistence type="predicted"/>
<comment type="caution">
    <text evidence="7">The sequence shown here is derived from an EMBL/GenBank/DDBJ whole genome shotgun (WGS) entry which is preliminary data.</text>
</comment>
<name>A0A1E5WFL9_9POAL</name>
<evidence type="ECO:0000256" key="4">
    <source>
        <dbReference type="ARBA" id="ARBA00024004"/>
    </source>
</evidence>
<evidence type="ECO:0000256" key="1">
    <source>
        <dbReference type="ARBA" id="ARBA00022723"/>
    </source>
</evidence>
<accession>A0A1E5WFL9</accession>
<dbReference type="GO" id="GO:0008270">
    <property type="term" value="F:zinc ion binding"/>
    <property type="evidence" value="ECO:0007669"/>
    <property type="project" value="UniProtKB-KW"/>
</dbReference>
<dbReference type="AlphaFoldDB" id="A0A1E5WFL9"/>
<dbReference type="InterPro" id="IPR013083">
    <property type="entry name" value="Znf_RING/FYVE/PHD"/>
</dbReference>
<evidence type="ECO:0000256" key="2">
    <source>
        <dbReference type="ARBA" id="ARBA00022771"/>
    </source>
</evidence>
<sequence>MPQDSGEEGWMGCAAGRRRAGWAPAPIRLRAPPPSGRTDRVKLASCCGRRPQTIPPYEPCQPEVPVGFDEVMEPKGETKVDGVRMAMGVLDCPVCYEPLCLRFTRLNKCTICARTGFERVESVEVSCCFAKNGCTKKITYFNMKTHEKACLHGPCLCPEPGCDFTGPSVALPNHLTTHHKWPSTVFKYFERFNLHLQAGPRVLHALDGNVFVMNVVTVAPLGHAISLVCVQPEGMNSRFGCSVVFSCFTCHHQISTLDAVRSSSLSDGLPDDSFCFVPKASGGATNVVLRTTHHRYRVGV</sequence>
<comment type="function">
    <text evidence="4">E3 ubiquitin-protein ligase that mediates ubiquitination and subsequent proteasomal degradation of target proteins. E3 ubiquitin ligases accept ubiquitin from an E2 ubiquitin-conjugating enzyme in the form of a thioester and then directly transfers the ubiquitin to targeted substrates. It probably triggers the ubiquitin-mediated degradation of different substrates.</text>
</comment>
<dbReference type="PANTHER" id="PTHR46632">
    <property type="entry name" value="E3 UBIQUITIN-PROTEIN LIGASE SINA-LIKE 4"/>
    <property type="match status" value="1"/>
</dbReference>
<dbReference type="Proteomes" id="UP000095767">
    <property type="component" value="Unassembled WGS sequence"/>
</dbReference>
<dbReference type="EMBL" id="LWDX02009835">
    <property type="protein sequence ID" value="OEL36209.1"/>
    <property type="molecule type" value="Genomic_DNA"/>
</dbReference>
<gene>
    <name evidence="7" type="ORF">BAE44_0002773</name>
</gene>
<dbReference type="InterPro" id="IPR013010">
    <property type="entry name" value="Znf_SIAH"/>
</dbReference>
<reference evidence="7 8" key="1">
    <citation type="submission" date="2016-09" db="EMBL/GenBank/DDBJ databases">
        <title>The draft genome of Dichanthelium oligosanthes: A C3 panicoid grass species.</title>
        <authorList>
            <person name="Studer A.J."/>
            <person name="Schnable J.C."/>
            <person name="Brutnell T.P."/>
        </authorList>
    </citation>
    <scope>NUCLEOTIDE SEQUENCE [LARGE SCALE GENOMIC DNA]</scope>
    <source>
        <strain evidence="8">cv. Kellogg 1175</strain>
        <tissue evidence="7">Leaf</tissue>
    </source>
</reference>